<dbReference type="NCBIfam" id="NF004846">
    <property type="entry name" value="PRK06197.1"/>
    <property type="match status" value="1"/>
</dbReference>
<dbReference type="PANTHER" id="PTHR43157">
    <property type="entry name" value="PHOSPHATIDYLINOSITOL-GLYCAN BIOSYNTHESIS CLASS F PROTEIN-RELATED"/>
    <property type="match status" value="1"/>
</dbReference>
<dbReference type="Proteomes" id="UP000501600">
    <property type="component" value="Chromosome"/>
</dbReference>
<dbReference type="EMBL" id="CP051217">
    <property type="protein sequence ID" value="QJB70616.1"/>
    <property type="molecule type" value="Genomic_DNA"/>
</dbReference>
<dbReference type="GO" id="GO:0016491">
    <property type="term" value="F:oxidoreductase activity"/>
    <property type="evidence" value="ECO:0007669"/>
    <property type="project" value="UniProtKB-KW"/>
</dbReference>
<organism evidence="2 3">
    <name type="scientific">Parasphingorhabdus halotolerans</name>
    <dbReference type="NCBI Taxonomy" id="2725558"/>
    <lineage>
        <taxon>Bacteria</taxon>
        <taxon>Pseudomonadati</taxon>
        <taxon>Pseudomonadota</taxon>
        <taxon>Alphaproteobacteria</taxon>
        <taxon>Sphingomonadales</taxon>
        <taxon>Sphingomonadaceae</taxon>
        <taxon>Parasphingorhabdus</taxon>
    </lineage>
</organism>
<dbReference type="PANTHER" id="PTHR43157:SF31">
    <property type="entry name" value="PHOSPHATIDYLINOSITOL-GLYCAN BIOSYNTHESIS CLASS F PROTEIN"/>
    <property type="match status" value="1"/>
</dbReference>
<name>A0A6H2DSH7_9SPHN</name>
<dbReference type="SUPFAM" id="SSF51735">
    <property type="entry name" value="NAD(P)-binding Rossmann-fold domains"/>
    <property type="match status" value="1"/>
</dbReference>
<evidence type="ECO:0000256" key="1">
    <source>
        <dbReference type="ARBA" id="ARBA00023002"/>
    </source>
</evidence>
<dbReference type="PRINTS" id="PR00081">
    <property type="entry name" value="GDHRDH"/>
</dbReference>
<dbReference type="CDD" id="cd05327">
    <property type="entry name" value="retinol-DH_like_SDR_c_like"/>
    <property type="match status" value="1"/>
</dbReference>
<protein>
    <submittedName>
        <fullName evidence="2">SDR family NAD(P)-dependent oxidoreductase</fullName>
    </submittedName>
</protein>
<gene>
    <name evidence="2" type="ORF">HF685_01895</name>
</gene>
<dbReference type="Pfam" id="PF00106">
    <property type="entry name" value="adh_short"/>
    <property type="match status" value="1"/>
</dbReference>
<dbReference type="Gene3D" id="3.40.50.720">
    <property type="entry name" value="NAD(P)-binding Rossmann-like Domain"/>
    <property type="match status" value="1"/>
</dbReference>
<dbReference type="KEGG" id="phao:HF685_01895"/>
<keyword evidence="1" id="KW-0560">Oxidoreductase</keyword>
<evidence type="ECO:0000313" key="3">
    <source>
        <dbReference type="Proteomes" id="UP000501600"/>
    </source>
</evidence>
<reference evidence="2 3" key="1">
    <citation type="submission" date="2020-04" db="EMBL/GenBank/DDBJ databases">
        <title>Genome sequence for Sphingorhabdus sp. strain M1.</title>
        <authorList>
            <person name="Park S.-J."/>
        </authorList>
    </citation>
    <scope>NUCLEOTIDE SEQUENCE [LARGE SCALE GENOMIC DNA]</scope>
    <source>
        <strain evidence="2 3">JK6</strain>
    </source>
</reference>
<proteinExistence type="predicted"/>
<dbReference type="AlphaFoldDB" id="A0A6H2DSH7"/>
<dbReference type="InterPro" id="IPR036291">
    <property type="entry name" value="NAD(P)-bd_dom_sf"/>
</dbReference>
<evidence type="ECO:0000313" key="2">
    <source>
        <dbReference type="EMBL" id="QJB70616.1"/>
    </source>
</evidence>
<keyword evidence="3" id="KW-1185">Reference proteome</keyword>
<dbReference type="InterPro" id="IPR002347">
    <property type="entry name" value="SDR_fam"/>
</dbReference>
<accession>A0A6H2DSH7</accession>
<sequence length="301" mass="32451">MKDFTDKNISMQTGRTFLVTGANTGLGFETAKVLAAKGGRVLLGCRSRDRAEAAMDEILVETPDADLAFVPLDQANLTSVKEAAEIVKQELRLDVLINNAGIMGPPRTLTEDGFESQFGVNHLGTFALTSLLLPKLEKTKKSRVVITSSLAHKAGRINFNDVHADNGYIAFQRYAMSKFANILHATELDRRLRSKNSHIRAICCHPGVASTELARHLPKVAQMFMPVASLFLNTPAKGAWPTLAAAVGKGAVGGGYYGPSGFGEWMGTASDAVRSRQSQNPKLAEKLWDLSIELTGVDPGI</sequence>